<dbReference type="RefSeq" id="WP_191735660.1">
    <property type="nucleotide sequence ID" value="NZ_JACYFS010000001.1"/>
</dbReference>
<evidence type="ECO:0000313" key="2">
    <source>
        <dbReference type="Proteomes" id="UP000637299"/>
    </source>
</evidence>
<evidence type="ECO:0000313" key="1">
    <source>
        <dbReference type="EMBL" id="MBD8081980.1"/>
    </source>
</evidence>
<keyword evidence="2" id="KW-1185">Reference proteome</keyword>
<accession>A0ABR8Z9L5</accession>
<reference evidence="1 2" key="1">
    <citation type="submission" date="2020-09" db="EMBL/GenBank/DDBJ databases">
        <title>Genome seq and assembly of Chryseobacterium sp.</title>
        <authorList>
            <person name="Chhetri G."/>
        </authorList>
    </citation>
    <scope>NUCLEOTIDE SEQUENCE [LARGE SCALE GENOMIC DNA]</scope>
    <source>
        <strain evidence="1 2">GCR10</strain>
    </source>
</reference>
<name>A0ABR8Z9L5_9FLAO</name>
<organism evidence="1 2">
    <name type="scientific">Chryseobacterium caseinilyticum</name>
    <dbReference type="NCBI Taxonomy" id="2771428"/>
    <lineage>
        <taxon>Bacteria</taxon>
        <taxon>Pseudomonadati</taxon>
        <taxon>Bacteroidota</taxon>
        <taxon>Flavobacteriia</taxon>
        <taxon>Flavobacteriales</taxon>
        <taxon>Weeksellaceae</taxon>
        <taxon>Chryseobacterium group</taxon>
        <taxon>Chryseobacterium</taxon>
    </lineage>
</organism>
<dbReference type="EMBL" id="JACYFS010000001">
    <property type="protein sequence ID" value="MBD8081980.1"/>
    <property type="molecule type" value="Genomic_DNA"/>
</dbReference>
<protein>
    <submittedName>
        <fullName evidence="1">Uncharacterized protein</fullName>
    </submittedName>
</protein>
<gene>
    <name evidence="1" type="ORF">IC610_06020</name>
</gene>
<dbReference type="Proteomes" id="UP000637299">
    <property type="component" value="Unassembled WGS sequence"/>
</dbReference>
<sequence length="87" mass="9883">MKETIKKNVIAYIASFANLPVQNVEDENVLKSNPLNLDDVKLGFLAIALRAYLKSLNPNQTILVSQLRKNGFTVKKTYELVIEKYDL</sequence>
<comment type="caution">
    <text evidence="1">The sequence shown here is derived from an EMBL/GenBank/DDBJ whole genome shotgun (WGS) entry which is preliminary data.</text>
</comment>
<proteinExistence type="predicted"/>